<dbReference type="PANTHER" id="PTHR12215:SF10">
    <property type="entry name" value="L-AMINOADIPATE-SEMIALDEHYDE DEHYDROGENASE-PHOSPHOPANTETHEINYL TRANSFERASE"/>
    <property type="match status" value="1"/>
</dbReference>
<gene>
    <name evidence="5" type="ORF">LMG29542_05231</name>
</gene>
<dbReference type="Pfam" id="PF01648">
    <property type="entry name" value="ACPS"/>
    <property type="match status" value="1"/>
</dbReference>
<dbReference type="SUPFAM" id="SSF56214">
    <property type="entry name" value="4'-phosphopantetheinyl transferase"/>
    <property type="match status" value="2"/>
</dbReference>
<dbReference type="EMBL" id="CADIKH010000028">
    <property type="protein sequence ID" value="CAB3765789.1"/>
    <property type="molecule type" value="Genomic_DNA"/>
</dbReference>
<dbReference type="GO" id="GO:0005829">
    <property type="term" value="C:cytosol"/>
    <property type="evidence" value="ECO:0007669"/>
    <property type="project" value="TreeGrafter"/>
</dbReference>
<organism evidence="5 6">
    <name type="scientific">Paraburkholderia humisilvae</name>
    <dbReference type="NCBI Taxonomy" id="627669"/>
    <lineage>
        <taxon>Bacteria</taxon>
        <taxon>Pseudomonadati</taxon>
        <taxon>Pseudomonadota</taxon>
        <taxon>Betaproteobacteria</taxon>
        <taxon>Burkholderiales</taxon>
        <taxon>Burkholderiaceae</taxon>
        <taxon>Paraburkholderia</taxon>
    </lineage>
</organism>
<keyword evidence="6" id="KW-1185">Reference proteome</keyword>
<evidence type="ECO:0000259" key="3">
    <source>
        <dbReference type="Pfam" id="PF01648"/>
    </source>
</evidence>
<keyword evidence="2" id="KW-0808">Transferase</keyword>
<evidence type="ECO:0000256" key="2">
    <source>
        <dbReference type="ARBA" id="ARBA00022679"/>
    </source>
</evidence>
<dbReference type="InterPro" id="IPR055066">
    <property type="entry name" value="AASDHPPT_N"/>
</dbReference>
<proteinExistence type="inferred from homology"/>
<name>A0A6J5EH26_9BURK</name>
<dbReference type="Pfam" id="PF22624">
    <property type="entry name" value="AASDHPPT_N"/>
    <property type="match status" value="1"/>
</dbReference>
<dbReference type="GO" id="GO:0000287">
    <property type="term" value="F:magnesium ion binding"/>
    <property type="evidence" value="ECO:0007669"/>
    <property type="project" value="InterPro"/>
</dbReference>
<reference evidence="5 6" key="1">
    <citation type="submission" date="2020-04" db="EMBL/GenBank/DDBJ databases">
        <authorList>
            <person name="De Canck E."/>
        </authorList>
    </citation>
    <scope>NUCLEOTIDE SEQUENCE [LARGE SCALE GENOMIC DNA]</scope>
    <source>
        <strain evidence="5 6">LMG 29542</strain>
    </source>
</reference>
<feature type="domain" description="4'-phosphopantetheinyl transferase N-terminal" evidence="4">
    <location>
        <begin position="32"/>
        <end position="116"/>
    </location>
</feature>
<evidence type="ECO:0000313" key="5">
    <source>
        <dbReference type="EMBL" id="CAB3765789.1"/>
    </source>
</evidence>
<evidence type="ECO:0000256" key="1">
    <source>
        <dbReference type="ARBA" id="ARBA00010990"/>
    </source>
</evidence>
<dbReference type="InterPro" id="IPR050559">
    <property type="entry name" value="P-Pant_transferase_sf"/>
</dbReference>
<dbReference type="Proteomes" id="UP000494363">
    <property type="component" value="Unassembled WGS sequence"/>
</dbReference>
<dbReference type="AlphaFoldDB" id="A0A6J5EH26"/>
<protein>
    <submittedName>
        <fullName evidence="5">Uncharacterized protein</fullName>
    </submittedName>
</protein>
<comment type="similarity">
    <text evidence="1">Belongs to the P-Pant transferase superfamily. Gsp/Sfp/HetI/AcpT family.</text>
</comment>
<dbReference type="InterPro" id="IPR037143">
    <property type="entry name" value="4-PPantetheinyl_Trfase_dom_sf"/>
</dbReference>
<dbReference type="InterPro" id="IPR008278">
    <property type="entry name" value="4-PPantetheinyl_Trfase_dom"/>
</dbReference>
<dbReference type="Gene3D" id="3.90.470.20">
    <property type="entry name" value="4'-phosphopantetheinyl transferase domain"/>
    <property type="match status" value="2"/>
</dbReference>
<feature type="domain" description="4'-phosphopantetheinyl transferase" evidence="3">
    <location>
        <begin position="124"/>
        <end position="231"/>
    </location>
</feature>
<sequence>MKTTHQFDTDAGHADIDLWLTFYDEIIDATQLAGLRRFLTRAERRQETRYHLANDRKRYLVTRALVRTVLSRYAAVEPQAWQFATNRYGRPEIAATHCCATGLRFNLSHTRGLIVLGVTRRRALGVDVEHLGARTVSASLADRFFAPWEVAALANMPRATRMEGFFEYWTFKEAYVKARGMGLSIPFERFGFDFPDRRTVRFSVLPTLRDDADRWSFWQFRPTAEFVLAVCAERIGHAEPRIRVRRVGPAGTDEWPLPVLRSTVSCEVAIDVAHDGAAQRIA</sequence>
<evidence type="ECO:0000313" key="6">
    <source>
        <dbReference type="Proteomes" id="UP000494363"/>
    </source>
</evidence>
<accession>A0A6J5EH26</accession>
<dbReference type="PANTHER" id="PTHR12215">
    <property type="entry name" value="PHOSPHOPANTETHEINE TRANSFERASE"/>
    <property type="match status" value="1"/>
</dbReference>
<dbReference type="RefSeq" id="WP_175229318.1">
    <property type="nucleotide sequence ID" value="NZ_CADIKH010000028.1"/>
</dbReference>
<evidence type="ECO:0000259" key="4">
    <source>
        <dbReference type="Pfam" id="PF22624"/>
    </source>
</evidence>
<dbReference type="GO" id="GO:0008897">
    <property type="term" value="F:holo-[acyl-carrier-protein] synthase activity"/>
    <property type="evidence" value="ECO:0007669"/>
    <property type="project" value="InterPro"/>
</dbReference>
<dbReference type="GO" id="GO:0019878">
    <property type="term" value="P:lysine biosynthetic process via aminoadipic acid"/>
    <property type="evidence" value="ECO:0007669"/>
    <property type="project" value="TreeGrafter"/>
</dbReference>